<evidence type="ECO:0000256" key="1">
    <source>
        <dbReference type="ARBA" id="ARBA00022723"/>
    </source>
</evidence>
<keyword evidence="4" id="KW-0378">Hydrolase</keyword>
<dbReference type="GO" id="GO:0006281">
    <property type="term" value="P:DNA repair"/>
    <property type="evidence" value="ECO:0007669"/>
    <property type="project" value="TreeGrafter"/>
</dbReference>
<evidence type="ECO:0000313" key="13">
    <source>
        <dbReference type="EMBL" id="PLB42202.1"/>
    </source>
</evidence>
<reference evidence="13 14" key="1">
    <citation type="submission" date="2017-12" db="EMBL/GenBank/DDBJ databases">
        <authorList>
            <consortium name="DOE Joint Genome Institute"/>
            <person name="Haridas S."/>
            <person name="Kjaerbolling I."/>
            <person name="Vesth T.C."/>
            <person name="Frisvad J.C."/>
            <person name="Nybo J.L."/>
            <person name="Theobald S."/>
            <person name="Kuo A."/>
            <person name="Bowyer P."/>
            <person name="Matsuda Y."/>
            <person name="Mondo S."/>
            <person name="Lyhne E.K."/>
            <person name="Kogle M.E."/>
            <person name="Clum A."/>
            <person name="Lipzen A."/>
            <person name="Salamov A."/>
            <person name="Ngan C.Y."/>
            <person name="Daum C."/>
            <person name="Chiniquy J."/>
            <person name="Barry K."/>
            <person name="LaButti K."/>
            <person name="Simmons B.A."/>
            <person name="Magnuson J.K."/>
            <person name="Mortensen U.H."/>
            <person name="Larsen T.O."/>
            <person name="Grigoriev I.V."/>
            <person name="Baker S.E."/>
            <person name="Andersen M.R."/>
            <person name="Nordberg H.P."/>
            <person name="Cantor M.N."/>
            <person name="Hua S.X."/>
        </authorList>
    </citation>
    <scope>NUCLEOTIDE SEQUENCE [LARGE SCALE GENOMIC DNA]</scope>
    <source>
        <strain evidence="13 14">CBS 102.13</strain>
    </source>
</reference>
<evidence type="ECO:0000256" key="3">
    <source>
        <dbReference type="ARBA" id="ARBA00022771"/>
    </source>
</evidence>
<dbReference type="GO" id="GO:0005634">
    <property type="term" value="C:nucleus"/>
    <property type="evidence" value="ECO:0007669"/>
    <property type="project" value="TreeGrafter"/>
</dbReference>
<dbReference type="PANTHER" id="PTHR45626">
    <property type="entry name" value="TRANSCRIPTION TERMINATION FACTOR 2-RELATED"/>
    <property type="match status" value="1"/>
</dbReference>
<keyword evidence="1" id="KW-0479">Metal-binding</keyword>
<dbReference type="Pfam" id="PF00271">
    <property type="entry name" value="Helicase_C"/>
    <property type="match status" value="1"/>
</dbReference>
<dbReference type="InterPro" id="IPR001841">
    <property type="entry name" value="Znf_RING"/>
</dbReference>
<dbReference type="GO" id="GO:0016787">
    <property type="term" value="F:hydrolase activity"/>
    <property type="evidence" value="ECO:0007669"/>
    <property type="project" value="UniProtKB-KW"/>
</dbReference>
<evidence type="ECO:0000313" key="14">
    <source>
        <dbReference type="Proteomes" id="UP000234585"/>
    </source>
</evidence>
<feature type="compositionally biased region" description="Polar residues" evidence="9">
    <location>
        <begin position="698"/>
        <end position="708"/>
    </location>
</feature>
<evidence type="ECO:0000259" key="10">
    <source>
        <dbReference type="PROSITE" id="PS50089"/>
    </source>
</evidence>
<dbReference type="InterPro" id="IPR038718">
    <property type="entry name" value="SNF2-like_sf"/>
</dbReference>
<feature type="domain" description="Helicase ATP-binding" evidence="11">
    <location>
        <begin position="222"/>
        <end position="417"/>
    </location>
</feature>
<dbReference type="STRING" id="41067.A0A2I2FNK4"/>
<keyword evidence="2" id="KW-0547">Nucleotide-binding</keyword>
<dbReference type="GO" id="GO:0005524">
    <property type="term" value="F:ATP binding"/>
    <property type="evidence" value="ECO:0007669"/>
    <property type="project" value="UniProtKB-KW"/>
</dbReference>
<dbReference type="SUPFAM" id="SSF52540">
    <property type="entry name" value="P-loop containing nucleoside triphosphate hydrolases"/>
    <property type="match status" value="2"/>
</dbReference>
<accession>A0A2I2FNK4</accession>
<evidence type="ECO:0000256" key="4">
    <source>
        <dbReference type="ARBA" id="ARBA00022801"/>
    </source>
</evidence>
<evidence type="ECO:0000259" key="11">
    <source>
        <dbReference type="PROSITE" id="PS51192"/>
    </source>
</evidence>
<evidence type="ECO:0000256" key="6">
    <source>
        <dbReference type="ARBA" id="ARBA00022833"/>
    </source>
</evidence>
<keyword evidence="5" id="KW-0347">Helicase</keyword>
<keyword evidence="7" id="KW-0067">ATP-binding</keyword>
<feature type="compositionally biased region" description="Basic residues" evidence="9">
    <location>
        <begin position="714"/>
        <end position="726"/>
    </location>
</feature>
<dbReference type="CDD" id="cd18793">
    <property type="entry name" value="SF2_C_SNF"/>
    <property type="match status" value="1"/>
</dbReference>
<dbReference type="PANTHER" id="PTHR45626:SF17">
    <property type="entry name" value="HELICASE-LIKE TRANSCRIPTION FACTOR"/>
    <property type="match status" value="1"/>
</dbReference>
<keyword evidence="14" id="KW-1185">Reference proteome</keyword>
<dbReference type="GeneID" id="36524475"/>
<dbReference type="PROSITE" id="PS00518">
    <property type="entry name" value="ZF_RING_1"/>
    <property type="match status" value="1"/>
</dbReference>
<dbReference type="InterPro" id="IPR027417">
    <property type="entry name" value="P-loop_NTPase"/>
</dbReference>
<feature type="domain" description="Helicase C-terminal" evidence="12">
    <location>
        <begin position="761"/>
        <end position="925"/>
    </location>
</feature>
<dbReference type="GO" id="GO:0004386">
    <property type="term" value="F:helicase activity"/>
    <property type="evidence" value="ECO:0007669"/>
    <property type="project" value="UniProtKB-KW"/>
</dbReference>
<sequence>MEDRFCYEAAKADDDARQKRLANRKALEEQRLVDDEELPFNEYGLGNTSRGQLPDTEDTGHTKVISTKPTTARRKRTNRISESEKRRSMQVGLDAILGPVLNKEKPLKRRNAGSTQPGPSKKTKKNKGIAIRQFLGSDLFEDARANSLLPGIPASSTKDKAKALLELIANVPTEDRKEAVSDKRKVLEATRKFTKSARSDGKGGWRIQGLNTSLYHHQRDRENSTHAPFGGLMCDFMGFGKTIQALANIIDGQPCEPNDPLRTTLIVVPSHLMQHWKNQILKHCDMGAMGKVLVYCAHSRMETLDLIKDIQNFSVVITTYDEVRRSYPRCIKPEALEDEDTIREWWSEAYEKNTGPLHLIKFLRIILDEGHVIKNHAARISIAVRALTGKFKWILSGTPIHNHINEFYPHFDFLGVPQLGDFGKFVKQYCRASADDEAEQRLVNILRSFMIKRTHQSKLFSLPVIKLPDLDEEVVVVTFCEAERAIYERIVDWFIKNMDDHAEAEDSKLIQSRCFLTMVLVLRMFCSHILNTQKIVKRLLSGPFLQELRIKLLSDENTVGQDTSRIIIKWLLAMRKDTGLRASQQEPQPPSEDAGQLAEKIQGDSMKLVGQFRQLMCELHEQENWVERLERTSCATCGLQPVNTVITDCMHLYCEECYYLINNTKASTEGRPCAKCNSNIKEAAQCCFSEDMALDNPSLSQVMPSTSKKQPRENKRKAKRNSKNTLRKIVTPRTEESDEPQGEDEDTDWIMASNGDMPGAKLSKILEIIRGWIENNPGVKIVVFTQFLDFVQILVASLRRENIPSVCLTGKMRPEYREESMNKFSEDSSIRVMIASLKAGGIGLDMTAAHKCILVNLWWNEAIQYQAFCRLWRIGQSKPVMCIKMIVEDTIDDYLLKLQLKKTAGINSTMDSKVLENRATVKSLLEMFGATVEENENGAFIVTRNRKSRKDAK</sequence>
<keyword evidence="3 8" id="KW-0863">Zinc-finger</keyword>
<dbReference type="InterPro" id="IPR001650">
    <property type="entry name" value="Helicase_C-like"/>
</dbReference>
<feature type="domain" description="RING-type" evidence="10">
    <location>
        <begin position="634"/>
        <end position="677"/>
    </location>
</feature>
<dbReference type="InterPro" id="IPR000330">
    <property type="entry name" value="SNF2_N"/>
</dbReference>
<feature type="region of interest" description="Disordered" evidence="9">
    <location>
        <begin position="698"/>
        <end position="750"/>
    </location>
</feature>
<dbReference type="SMART" id="SM00490">
    <property type="entry name" value="HELICc"/>
    <property type="match status" value="1"/>
</dbReference>
<dbReference type="GO" id="GO:0008270">
    <property type="term" value="F:zinc ion binding"/>
    <property type="evidence" value="ECO:0007669"/>
    <property type="project" value="UniProtKB-KW"/>
</dbReference>
<gene>
    <name evidence="13" type="ORF">BDW47DRAFT_131461</name>
</gene>
<evidence type="ECO:0000256" key="9">
    <source>
        <dbReference type="SAM" id="MobiDB-lite"/>
    </source>
</evidence>
<dbReference type="Gene3D" id="3.40.50.300">
    <property type="entry name" value="P-loop containing nucleotide triphosphate hydrolases"/>
    <property type="match status" value="1"/>
</dbReference>
<dbReference type="Proteomes" id="UP000234585">
    <property type="component" value="Unassembled WGS sequence"/>
</dbReference>
<dbReference type="InterPro" id="IPR014001">
    <property type="entry name" value="Helicase_ATP-bd"/>
</dbReference>
<name>A0A2I2FNK4_ASPCN</name>
<dbReference type="InterPro" id="IPR050628">
    <property type="entry name" value="SNF2_RAD54_helicase_TF"/>
</dbReference>
<dbReference type="EMBL" id="KZ559118">
    <property type="protein sequence ID" value="PLB42202.1"/>
    <property type="molecule type" value="Genomic_DNA"/>
</dbReference>
<organism evidence="13 14">
    <name type="scientific">Aspergillus candidus</name>
    <dbReference type="NCBI Taxonomy" id="41067"/>
    <lineage>
        <taxon>Eukaryota</taxon>
        <taxon>Fungi</taxon>
        <taxon>Dikarya</taxon>
        <taxon>Ascomycota</taxon>
        <taxon>Pezizomycotina</taxon>
        <taxon>Eurotiomycetes</taxon>
        <taxon>Eurotiomycetidae</taxon>
        <taxon>Eurotiales</taxon>
        <taxon>Aspergillaceae</taxon>
        <taxon>Aspergillus</taxon>
        <taxon>Aspergillus subgen. Circumdati</taxon>
    </lineage>
</organism>
<dbReference type="Gene3D" id="3.40.50.10810">
    <property type="entry name" value="Tandem AAA-ATPase domain"/>
    <property type="match status" value="1"/>
</dbReference>
<dbReference type="AlphaFoldDB" id="A0A2I2FNK4"/>
<dbReference type="SMART" id="SM00487">
    <property type="entry name" value="DEXDc"/>
    <property type="match status" value="1"/>
</dbReference>
<evidence type="ECO:0000256" key="2">
    <source>
        <dbReference type="ARBA" id="ARBA00022741"/>
    </source>
</evidence>
<proteinExistence type="predicted"/>
<dbReference type="PROSITE" id="PS51194">
    <property type="entry name" value="HELICASE_CTER"/>
    <property type="match status" value="1"/>
</dbReference>
<dbReference type="InterPro" id="IPR049730">
    <property type="entry name" value="SNF2/RAD54-like_C"/>
</dbReference>
<dbReference type="CDD" id="cd18008">
    <property type="entry name" value="DEXDc_SHPRH-like"/>
    <property type="match status" value="1"/>
</dbReference>
<evidence type="ECO:0000256" key="7">
    <source>
        <dbReference type="ARBA" id="ARBA00022840"/>
    </source>
</evidence>
<dbReference type="PROSITE" id="PS51192">
    <property type="entry name" value="HELICASE_ATP_BIND_1"/>
    <property type="match status" value="1"/>
</dbReference>
<dbReference type="OrthoDB" id="1699231at2759"/>
<dbReference type="PROSITE" id="PS50089">
    <property type="entry name" value="ZF_RING_2"/>
    <property type="match status" value="1"/>
</dbReference>
<evidence type="ECO:0000259" key="12">
    <source>
        <dbReference type="PROSITE" id="PS51194"/>
    </source>
</evidence>
<dbReference type="RefSeq" id="XP_024676214.1">
    <property type="nucleotide sequence ID" value="XM_024817315.1"/>
</dbReference>
<evidence type="ECO:0000256" key="5">
    <source>
        <dbReference type="ARBA" id="ARBA00022806"/>
    </source>
</evidence>
<dbReference type="Pfam" id="PF00176">
    <property type="entry name" value="SNF2-rel_dom"/>
    <property type="match status" value="1"/>
</dbReference>
<protein>
    <submittedName>
        <fullName evidence="13">SNF2 family N-terminal domain-domain-containing protein</fullName>
    </submittedName>
</protein>
<feature type="region of interest" description="Disordered" evidence="9">
    <location>
        <begin position="38"/>
        <end position="128"/>
    </location>
</feature>
<feature type="compositionally biased region" description="Acidic residues" evidence="9">
    <location>
        <begin position="736"/>
        <end position="748"/>
    </location>
</feature>
<dbReference type="InterPro" id="IPR017907">
    <property type="entry name" value="Znf_RING_CS"/>
</dbReference>
<keyword evidence="6" id="KW-0862">Zinc</keyword>
<dbReference type="GO" id="GO:0008094">
    <property type="term" value="F:ATP-dependent activity, acting on DNA"/>
    <property type="evidence" value="ECO:0007669"/>
    <property type="project" value="TreeGrafter"/>
</dbReference>
<evidence type="ECO:0000256" key="8">
    <source>
        <dbReference type="PROSITE-ProRule" id="PRU00175"/>
    </source>
</evidence>